<dbReference type="EMBL" id="LCMG01000001">
    <property type="protein sequence ID" value="KKU34306.1"/>
    <property type="molecule type" value="Genomic_DNA"/>
</dbReference>
<dbReference type="Proteomes" id="UP000034705">
    <property type="component" value="Unassembled WGS sequence"/>
</dbReference>
<protein>
    <submittedName>
        <fullName evidence="2">Uncharacterized protein</fullName>
    </submittedName>
</protein>
<gene>
    <name evidence="2" type="ORF">UX45_C0001G0015</name>
</gene>
<reference evidence="2 3" key="1">
    <citation type="journal article" date="2015" name="Nature">
        <title>rRNA introns, odd ribosomes, and small enigmatic genomes across a large radiation of phyla.</title>
        <authorList>
            <person name="Brown C.T."/>
            <person name="Hug L.A."/>
            <person name="Thomas B.C."/>
            <person name="Sharon I."/>
            <person name="Castelle C.J."/>
            <person name="Singh A."/>
            <person name="Wilkins M.J."/>
            <person name="Williams K.H."/>
            <person name="Banfield J.F."/>
        </authorList>
    </citation>
    <scope>NUCLEOTIDE SEQUENCE [LARGE SCALE GENOMIC DNA]</scope>
</reference>
<comment type="caution">
    <text evidence="2">The sequence shown here is derived from an EMBL/GenBank/DDBJ whole genome shotgun (WGS) entry which is preliminary data.</text>
</comment>
<dbReference type="AlphaFoldDB" id="A0A0G1PNH0"/>
<evidence type="ECO:0000313" key="2">
    <source>
        <dbReference type="EMBL" id="KKU34306.1"/>
    </source>
</evidence>
<accession>A0A0G1PNH0</accession>
<sequence>MTEQSHEGRGNLPERADGDTRQKRLAFLREKMERLFEGEKNSELRQQIERSFSVPQYGEYHKEGLFMDSHLRLIFHTIEAVRQGNIPDTVSEATATSLQKALVQDPDMVERYVFLHDIAKADCLTVKFASLQAAQEAERTTETQEVCMTWAQWKDFLGQDEVEAKVMEEDERAMQDYLDSKEVMGISYYHPDRKHGDAGSQMLRELYPGVEATTLIAIEHHEDAFQFQKVDTERYLLMYEAMNKEERDFALLASYVDTASSFRSDGQPDLLNFLALSASKEKVGAFMRVLEGLDASTQMIEEAFRIFVKNRLEKRNNPREPITQLLKALAQGRFDANKLIKTFDDWFFGDQPVRMEEVPLFIERWNKECTLPSFDRERLKHGFLTLVEGAFTQEDAITLTELALMDASQIGRQFGKKLGSRMAHVREILEQSKK</sequence>
<feature type="region of interest" description="Disordered" evidence="1">
    <location>
        <begin position="1"/>
        <end position="23"/>
    </location>
</feature>
<organism evidence="2 3">
    <name type="scientific">Candidatus Uhrbacteria bacterium GW2011_GWF2_46_218</name>
    <dbReference type="NCBI Taxonomy" id="1619001"/>
    <lineage>
        <taxon>Bacteria</taxon>
        <taxon>Candidatus Uhriibacteriota</taxon>
    </lineage>
</organism>
<evidence type="ECO:0000313" key="3">
    <source>
        <dbReference type="Proteomes" id="UP000034705"/>
    </source>
</evidence>
<name>A0A0G1PNH0_9BACT</name>
<proteinExistence type="predicted"/>
<evidence type="ECO:0000256" key="1">
    <source>
        <dbReference type="SAM" id="MobiDB-lite"/>
    </source>
</evidence>